<dbReference type="Proteomes" id="UP000011115">
    <property type="component" value="Unassembled WGS sequence"/>
</dbReference>
<proteinExistence type="predicted"/>
<dbReference type="EnsemblPlants" id="PGSC0003DMT400047536">
    <property type="protein sequence ID" value="PGSC0003DMT400047536"/>
    <property type="gene ID" value="PGSC0003DMG401018475"/>
</dbReference>
<reference evidence="1" key="2">
    <citation type="submission" date="2015-06" db="UniProtKB">
        <authorList>
            <consortium name="EnsemblPlants"/>
        </authorList>
    </citation>
    <scope>IDENTIFICATION</scope>
    <source>
        <strain evidence="1">DM1-3 516 R44</strain>
    </source>
</reference>
<dbReference type="PaxDb" id="4113-PGSC0003DMT400047536"/>
<evidence type="ECO:0000313" key="2">
    <source>
        <dbReference type="Proteomes" id="UP000011115"/>
    </source>
</evidence>
<keyword evidence="2" id="KW-1185">Reference proteome</keyword>
<protein>
    <submittedName>
        <fullName evidence="1">Uncharacterized protein</fullName>
    </submittedName>
</protein>
<evidence type="ECO:0000313" key="1">
    <source>
        <dbReference type="EnsemblPlants" id="PGSC0003DMT400047536"/>
    </source>
</evidence>
<dbReference type="HOGENOM" id="CLU_2854122_0_0_1"/>
<organism evidence="1 2">
    <name type="scientific">Solanum tuberosum</name>
    <name type="common">Potato</name>
    <dbReference type="NCBI Taxonomy" id="4113"/>
    <lineage>
        <taxon>Eukaryota</taxon>
        <taxon>Viridiplantae</taxon>
        <taxon>Streptophyta</taxon>
        <taxon>Embryophyta</taxon>
        <taxon>Tracheophyta</taxon>
        <taxon>Spermatophyta</taxon>
        <taxon>Magnoliopsida</taxon>
        <taxon>eudicotyledons</taxon>
        <taxon>Gunneridae</taxon>
        <taxon>Pentapetalae</taxon>
        <taxon>asterids</taxon>
        <taxon>lamiids</taxon>
        <taxon>Solanales</taxon>
        <taxon>Solanaceae</taxon>
        <taxon>Solanoideae</taxon>
        <taxon>Solaneae</taxon>
        <taxon>Solanum</taxon>
    </lineage>
</organism>
<sequence>MGTLCIYNFRSSTYDACLGLGRAFWTDQARVMLGHAFWTDQPRMMLVLSLIMPFGLVKLVRCSLS</sequence>
<reference evidence="2" key="1">
    <citation type="journal article" date="2011" name="Nature">
        <title>Genome sequence and analysis of the tuber crop potato.</title>
        <authorList>
            <consortium name="The Potato Genome Sequencing Consortium"/>
        </authorList>
    </citation>
    <scope>NUCLEOTIDE SEQUENCE [LARGE SCALE GENOMIC DNA]</scope>
    <source>
        <strain evidence="2">cv. DM1-3 516 R44</strain>
    </source>
</reference>
<name>M1BKY4_SOLTU</name>
<dbReference type="Gramene" id="PGSC0003DMT400047536">
    <property type="protein sequence ID" value="PGSC0003DMT400047536"/>
    <property type="gene ID" value="PGSC0003DMG401018475"/>
</dbReference>
<dbReference type="InParanoid" id="M1BKY4"/>
<dbReference type="AlphaFoldDB" id="M1BKY4"/>
<accession>M1BKY4</accession>